<dbReference type="PANTHER" id="PTHR30055">
    <property type="entry name" value="HTH-TYPE TRANSCRIPTIONAL REGULATOR RUTR"/>
    <property type="match status" value="1"/>
</dbReference>
<dbReference type="Proteomes" id="UP001180754">
    <property type="component" value="Unassembled WGS sequence"/>
</dbReference>
<dbReference type="SUPFAM" id="SSF46689">
    <property type="entry name" value="Homeodomain-like"/>
    <property type="match status" value="1"/>
</dbReference>
<dbReference type="RefSeq" id="WP_311724033.1">
    <property type="nucleotide sequence ID" value="NZ_JAVRFD010000005.1"/>
</dbReference>
<keyword evidence="2" id="KW-0805">Transcription regulation</keyword>
<evidence type="ECO:0000256" key="5">
    <source>
        <dbReference type="PROSITE-ProRule" id="PRU00335"/>
    </source>
</evidence>
<dbReference type="PRINTS" id="PR00455">
    <property type="entry name" value="HTHTETR"/>
</dbReference>
<dbReference type="InterPro" id="IPR009057">
    <property type="entry name" value="Homeodomain-like_sf"/>
</dbReference>
<comment type="caution">
    <text evidence="7">The sequence shown here is derived from an EMBL/GenBank/DDBJ whole genome shotgun (WGS) entry which is preliminary data.</text>
</comment>
<accession>A0ABU2XCI3</accession>
<dbReference type="SUPFAM" id="SSF48498">
    <property type="entry name" value="Tetracyclin repressor-like, C-terminal domain"/>
    <property type="match status" value="1"/>
</dbReference>
<dbReference type="PROSITE" id="PS50977">
    <property type="entry name" value="HTH_TETR_2"/>
    <property type="match status" value="1"/>
</dbReference>
<keyword evidence="3 5" id="KW-0238">DNA-binding</keyword>
<dbReference type="InterPro" id="IPR036271">
    <property type="entry name" value="Tet_transcr_reg_TetR-rel_C_sf"/>
</dbReference>
<dbReference type="PANTHER" id="PTHR30055:SF229">
    <property type="entry name" value="HTH-TYPE TRANSCRIPTIONAL REPRESSOR RV1474C"/>
    <property type="match status" value="1"/>
</dbReference>
<feature type="domain" description="HTH tetR-type" evidence="6">
    <location>
        <begin position="15"/>
        <end position="75"/>
    </location>
</feature>
<evidence type="ECO:0000259" key="6">
    <source>
        <dbReference type="PROSITE" id="PS50977"/>
    </source>
</evidence>
<dbReference type="InterPro" id="IPR039538">
    <property type="entry name" value="BetI_C"/>
</dbReference>
<gene>
    <name evidence="7" type="ORF">RND15_12970</name>
</gene>
<name>A0ABU2XCI3_9ACTN</name>
<proteinExistence type="predicted"/>
<dbReference type="Gene3D" id="1.10.357.10">
    <property type="entry name" value="Tetracycline Repressor, domain 2"/>
    <property type="match status" value="1"/>
</dbReference>
<keyword evidence="8" id="KW-1185">Reference proteome</keyword>
<keyword evidence="4" id="KW-0804">Transcription</keyword>
<evidence type="ECO:0000313" key="7">
    <source>
        <dbReference type="EMBL" id="MDT0543623.1"/>
    </source>
</evidence>
<reference evidence="7" key="1">
    <citation type="submission" date="2024-05" db="EMBL/GenBank/DDBJ databases">
        <title>30 novel species of actinomycetes from the DSMZ collection.</title>
        <authorList>
            <person name="Nouioui I."/>
        </authorList>
    </citation>
    <scope>NUCLEOTIDE SEQUENCE</scope>
    <source>
        <strain evidence="7">DSM 41529</strain>
    </source>
</reference>
<keyword evidence="1" id="KW-0678">Repressor</keyword>
<evidence type="ECO:0000256" key="3">
    <source>
        <dbReference type="ARBA" id="ARBA00023125"/>
    </source>
</evidence>
<dbReference type="InterPro" id="IPR050109">
    <property type="entry name" value="HTH-type_TetR-like_transc_reg"/>
</dbReference>
<protein>
    <submittedName>
        <fullName evidence="7">TetR/AcrR family transcriptional regulator</fullName>
    </submittedName>
</protein>
<organism evidence="7 8">
    <name type="scientific">Streptomyces lonegramiae</name>
    <dbReference type="NCBI Taxonomy" id="3075524"/>
    <lineage>
        <taxon>Bacteria</taxon>
        <taxon>Bacillati</taxon>
        <taxon>Actinomycetota</taxon>
        <taxon>Actinomycetes</taxon>
        <taxon>Kitasatosporales</taxon>
        <taxon>Streptomycetaceae</taxon>
        <taxon>Streptomyces</taxon>
    </lineage>
</organism>
<dbReference type="Pfam" id="PF00440">
    <property type="entry name" value="TetR_N"/>
    <property type="match status" value="1"/>
</dbReference>
<sequence>MTTPRKPRGPYRKGLERRQQILRAALEVFSEHGERGSSLKEIADRVGMSQAGVLHYFDSREELLLAVLAERDALDVEATADVTSPGEAVARTAAHNARQRGLVDLFVTLSAAASDPEHPANAFFVRRYEALTESIEDGLRKAQERDTVRTDIRPDHMARMLLALSDGLQLQWLLNPGIDMSETIQAFNLMCLGPSGERDDATPETGSGDGA</sequence>
<evidence type="ECO:0000256" key="1">
    <source>
        <dbReference type="ARBA" id="ARBA00022491"/>
    </source>
</evidence>
<dbReference type="InterPro" id="IPR001647">
    <property type="entry name" value="HTH_TetR"/>
</dbReference>
<dbReference type="EMBL" id="JAVRFD010000005">
    <property type="protein sequence ID" value="MDT0543623.1"/>
    <property type="molecule type" value="Genomic_DNA"/>
</dbReference>
<evidence type="ECO:0000256" key="2">
    <source>
        <dbReference type="ARBA" id="ARBA00023015"/>
    </source>
</evidence>
<evidence type="ECO:0000313" key="8">
    <source>
        <dbReference type="Proteomes" id="UP001180754"/>
    </source>
</evidence>
<evidence type="ECO:0000256" key="4">
    <source>
        <dbReference type="ARBA" id="ARBA00023163"/>
    </source>
</evidence>
<dbReference type="Pfam" id="PF13977">
    <property type="entry name" value="TetR_C_6"/>
    <property type="match status" value="1"/>
</dbReference>
<feature type="DNA-binding region" description="H-T-H motif" evidence="5">
    <location>
        <begin position="38"/>
        <end position="57"/>
    </location>
</feature>